<feature type="signal peptide" evidence="2">
    <location>
        <begin position="1"/>
        <end position="24"/>
    </location>
</feature>
<dbReference type="Proteomes" id="UP000619293">
    <property type="component" value="Unassembled WGS sequence"/>
</dbReference>
<dbReference type="EMBL" id="BONG01000059">
    <property type="protein sequence ID" value="GIF93253.1"/>
    <property type="molecule type" value="Genomic_DNA"/>
</dbReference>
<keyword evidence="2" id="KW-0732">Signal</keyword>
<protein>
    <recommendedName>
        <fullName evidence="5">Lipoprotein</fullName>
    </recommendedName>
</protein>
<organism evidence="3 4">
    <name type="scientific">Catellatospora chokoriensis</name>
    <dbReference type="NCBI Taxonomy" id="310353"/>
    <lineage>
        <taxon>Bacteria</taxon>
        <taxon>Bacillati</taxon>
        <taxon>Actinomycetota</taxon>
        <taxon>Actinomycetes</taxon>
        <taxon>Micromonosporales</taxon>
        <taxon>Micromonosporaceae</taxon>
        <taxon>Catellatospora</taxon>
    </lineage>
</organism>
<evidence type="ECO:0000256" key="1">
    <source>
        <dbReference type="SAM" id="MobiDB-lite"/>
    </source>
</evidence>
<feature type="chain" id="PRO_5039652591" description="Lipoprotein" evidence="2">
    <location>
        <begin position="25"/>
        <end position="198"/>
    </location>
</feature>
<feature type="region of interest" description="Disordered" evidence="1">
    <location>
        <begin position="142"/>
        <end position="165"/>
    </location>
</feature>
<evidence type="ECO:0008006" key="5">
    <source>
        <dbReference type="Google" id="ProtNLM"/>
    </source>
</evidence>
<sequence>MSRKPRNAAAATGLLLLLVLAACGDTPAPPAVASAESPAAPTAATAPSALTRYVDAQRAWVGCLRKEGHNVPDPDAKGHVDLGAYLATAKIPKTDAGFVAAQRACASLNATVPAELEPRQPVTPQQLEYRRQYAKCMRDNGMPTWPDPGPDGEWPQDGFGGELTPAEQEANMRALQICDPVLEGKPQGEYDPSKVVNG</sequence>
<evidence type="ECO:0000256" key="2">
    <source>
        <dbReference type="SAM" id="SignalP"/>
    </source>
</evidence>
<gene>
    <name evidence="3" type="ORF">Cch02nite_66970</name>
</gene>
<name>A0A8J3NUU7_9ACTN</name>
<proteinExistence type="predicted"/>
<dbReference type="RefSeq" id="WP_191838362.1">
    <property type="nucleotide sequence ID" value="NZ_BAAALB010000003.1"/>
</dbReference>
<keyword evidence="4" id="KW-1185">Reference proteome</keyword>
<reference evidence="3 4" key="1">
    <citation type="submission" date="2021-01" db="EMBL/GenBank/DDBJ databases">
        <title>Whole genome shotgun sequence of Catellatospora chokoriensis NBRC 107358.</title>
        <authorList>
            <person name="Komaki H."/>
            <person name="Tamura T."/>
        </authorList>
    </citation>
    <scope>NUCLEOTIDE SEQUENCE [LARGE SCALE GENOMIC DNA]</scope>
    <source>
        <strain evidence="3 4">NBRC 107358</strain>
    </source>
</reference>
<dbReference type="PROSITE" id="PS51257">
    <property type="entry name" value="PROKAR_LIPOPROTEIN"/>
    <property type="match status" value="1"/>
</dbReference>
<accession>A0A8J3NUU7</accession>
<evidence type="ECO:0000313" key="3">
    <source>
        <dbReference type="EMBL" id="GIF93253.1"/>
    </source>
</evidence>
<comment type="caution">
    <text evidence="3">The sequence shown here is derived from an EMBL/GenBank/DDBJ whole genome shotgun (WGS) entry which is preliminary data.</text>
</comment>
<evidence type="ECO:0000313" key="4">
    <source>
        <dbReference type="Proteomes" id="UP000619293"/>
    </source>
</evidence>
<dbReference type="AlphaFoldDB" id="A0A8J3NUU7"/>